<evidence type="ECO:0000313" key="1">
    <source>
        <dbReference type="EMBL" id="KAK4134749.1"/>
    </source>
</evidence>
<name>A0AAN6UL37_9PEZI</name>
<evidence type="ECO:0000313" key="2">
    <source>
        <dbReference type="Proteomes" id="UP001304895"/>
    </source>
</evidence>
<reference evidence="1" key="1">
    <citation type="journal article" date="2023" name="Mol. Phylogenet. Evol.">
        <title>Genome-scale phylogeny and comparative genomics of the fungal order Sordariales.</title>
        <authorList>
            <person name="Hensen N."/>
            <person name="Bonometti L."/>
            <person name="Westerberg I."/>
            <person name="Brannstrom I.O."/>
            <person name="Guillou S."/>
            <person name="Cros-Aarteil S."/>
            <person name="Calhoun S."/>
            <person name="Haridas S."/>
            <person name="Kuo A."/>
            <person name="Mondo S."/>
            <person name="Pangilinan J."/>
            <person name="Riley R."/>
            <person name="LaButti K."/>
            <person name="Andreopoulos B."/>
            <person name="Lipzen A."/>
            <person name="Chen C."/>
            <person name="Yan M."/>
            <person name="Daum C."/>
            <person name="Ng V."/>
            <person name="Clum A."/>
            <person name="Steindorff A."/>
            <person name="Ohm R.A."/>
            <person name="Martin F."/>
            <person name="Silar P."/>
            <person name="Natvig D.O."/>
            <person name="Lalanne C."/>
            <person name="Gautier V."/>
            <person name="Ament-Velasquez S.L."/>
            <person name="Kruys A."/>
            <person name="Hutchinson M.I."/>
            <person name="Powell A.J."/>
            <person name="Barry K."/>
            <person name="Miller A.N."/>
            <person name="Grigoriev I.V."/>
            <person name="Debuchy R."/>
            <person name="Gladieux P."/>
            <person name="Hiltunen Thoren M."/>
            <person name="Johannesson H."/>
        </authorList>
    </citation>
    <scope>NUCLEOTIDE SEQUENCE</scope>
    <source>
        <strain evidence="1">CBS 123565</strain>
    </source>
</reference>
<organism evidence="1 2">
    <name type="scientific">Trichocladium antarcticum</name>
    <dbReference type="NCBI Taxonomy" id="1450529"/>
    <lineage>
        <taxon>Eukaryota</taxon>
        <taxon>Fungi</taxon>
        <taxon>Dikarya</taxon>
        <taxon>Ascomycota</taxon>
        <taxon>Pezizomycotina</taxon>
        <taxon>Sordariomycetes</taxon>
        <taxon>Sordariomycetidae</taxon>
        <taxon>Sordariales</taxon>
        <taxon>Chaetomiaceae</taxon>
        <taxon>Trichocladium</taxon>
    </lineage>
</organism>
<dbReference type="EMBL" id="MU853408">
    <property type="protein sequence ID" value="KAK4134749.1"/>
    <property type="molecule type" value="Genomic_DNA"/>
</dbReference>
<sequence>MRTMGCALSSWAGLHGHTWAREGAQAEPGALGDGDGTLDGAARPWALLAGRSTRPRDPVFPCQWRQHARLPHCMSTNLSAHLRKGGPWLWSAYETRLYHGALRFVYVPDSLSPNLAILGLFVCVSHFVAQSRPPSFGGWGGRREGDGPRQVGTWPFGAWAFMMSPRPSNFERMVAWWPRSTRGTQEGIVLASTISPGPCIS</sequence>
<protein>
    <submittedName>
        <fullName evidence="1">Uncharacterized protein</fullName>
    </submittedName>
</protein>
<accession>A0AAN6UL37</accession>
<proteinExistence type="predicted"/>
<gene>
    <name evidence="1" type="ORF">BT67DRAFT_303763</name>
</gene>
<keyword evidence="2" id="KW-1185">Reference proteome</keyword>
<comment type="caution">
    <text evidence="1">The sequence shown here is derived from an EMBL/GenBank/DDBJ whole genome shotgun (WGS) entry which is preliminary data.</text>
</comment>
<dbReference type="Proteomes" id="UP001304895">
    <property type="component" value="Unassembled WGS sequence"/>
</dbReference>
<dbReference type="AlphaFoldDB" id="A0AAN6UL37"/>
<reference evidence="1" key="2">
    <citation type="submission" date="2023-05" db="EMBL/GenBank/DDBJ databases">
        <authorList>
            <consortium name="Lawrence Berkeley National Laboratory"/>
            <person name="Steindorff A."/>
            <person name="Hensen N."/>
            <person name="Bonometti L."/>
            <person name="Westerberg I."/>
            <person name="Brannstrom I.O."/>
            <person name="Guillou S."/>
            <person name="Cros-Aarteil S."/>
            <person name="Calhoun S."/>
            <person name="Haridas S."/>
            <person name="Kuo A."/>
            <person name="Mondo S."/>
            <person name="Pangilinan J."/>
            <person name="Riley R."/>
            <person name="Labutti K."/>
            <person name="Andreopoulos B."/>
            <person name="Lipzen A."/>
            <person name="Chen C."/>
            <person name="Yanf M."/>
            <person name="Daum C."/>
            <person name="Ng V."/>
            <person name="Clum A."/>
            <person name="Ohm R."/>
            <person name="Martin F."/>
            <person name="Silar P."/>
            <person name="Natvig D."/>
            <person name="Lalanne C."/>
            <person name="Gautier V."/>
            <person name="Ament-Velasquez S.L."/>
            <person name="Kruys A."/>
            <person name="Hutchinson M.I."/>
            <person name="Powell A.J."/>
            <person name="Barry K."/>
            <person name="Miller A.N."/>
            <person name="Grigoriev I.V."/>
            <person name="Debuchy R."/>
            <person name="Gladieux P."/>
            <person name="Thoren M.H."/>
            <person name="Johannesson H."/>
        </authorList>
    </citation>
    <scope>NUCLEOTIDE SEQUENCE</scope>
    <source>
        <strain evidence="1">CBS 123565</strain>
    </source>
</reference>